<keyword evidence="1 2" id="KW-0732">Signal</keyword>
<feature type="domain" description="Outer membrane protein beta-barrel" evidence="3">
    <location>
        <begin position="6"/>
        <end position="172"/>
    </location>
</feature>
<name>A0A419W8C2_9BACT</name>
<comment type="caution">
    <text evidence="4">The sequence shown here is derived from an EMBL/GenBank/DDBJ whole genome shotgun (WGS) entry which is preliminary data.</text>
</comment>
<dbReference type="AlphaFoldDB" id="A0A419W8C2"/>
<evidence type="ECO:0000259" key="3">
    <source>
        <dbReference type="Pfam" id="PF13505"/>
    </source>
</evidence>
<evidence type="ECO:0000256" key="2">
    <source>
        <dbReference type="SAM" id="SignalP"/>
    </source>
</evidence>
<dbReference type="Pfam" id="PF13505">
    <property type="entry name" value="OMP_b-brl"/>
    <property type="match status" value="1"/>
</dbReference>
<sequence>MKKIIGLAVVLIWALSTQAQGEKIGLRVGYQNTMMKVDGSKIGDTGSSFFLNVYKDARIIPFLFVHSGLQYSQAKADISGDNYTINYLGAPVGLKAKLGPVYGLAGATFNVKLSEKNSPTGDDAKWYDTNTFVGLGFNILMLNIEGRYSWGLTDINSGIHNDAFQIGLGIRF</sequence>
<feature type="chain" id="PRO_5019361153" evidence="2">
    <location>
        <begin position="20"/>
        <end position="172"/>
    </location>
</feature>
<keyword evidence="5" id="KW-1185">Reference proteome</keyword>
<feature type="signal peptide" evidence="2">
    <location>
        <begin position="1"/>
        <end position="19"/>
    </location>
</feature>
<protein>
    <submittedName>
        <fullName evidence="4">Outer membrane protein with beta-barrel domain</fullName>
    </submittedName>
</protein>
<accession>A0A419W8C2</accession>
<organism evidence="4 5">
    <name type="scientific">Mangrovibacterium diazotrophicum</name>
    <dbReference type="NCBI Taxonomy" id="1261403"/>
    <lineage>
        <taxon>Bacteria</taxon>
        <taxon>Pseudomonadati</taxon>
        <taxon>Bacteroidota</taxon>
        <taxon>Bacteroidia</taxon>
        <taxon>Marinilabiliales</taxon>
        <taxon>Prolixibacteraceae</taxon>
        <taxon>Mangrovibacterium</taxon>
    </lineage>
</organism>
<dbReference type="InterPro" id="IPR027385">
    <property type="entry name" value="Beta-barrel_OMP"/>
</dbReference>
<gene>
    <name evidence="4" type="ORF">BC643_2073</name>
</gene>
<proteinExistence type="predicted"/>
<reference evidence="4 5" key="1">
    <citation type="submission" date="2018-09" db="EMBL/GenBank/DDBJ databases">
        <title>Genomic Encyclopedia of Archaeal and Bacterial Type Strains, Phase II (KMG-II): from individual species to whole genera.</title>
        <authorList>
            <person name="Goeker M."/>
        </authorList>
    </citation>
    <scope>NUCLEOTIDE SEQUENCE [LARGE SCALE GENOMIC DNA]</scope>
    <source>
        <strain evidence="4 5">DSM 27148</strain>
    </source>
</reference>
<dbReference type="RefSeq" id="WP_170154519.1">
    <property type="nucleotide sequence ID" value="NZ_RAPN01000001.1"/>
</dbReference>
<dbReference type="EMBL" id="RAPN01000001">
    <property type="protein sequence ID" value="RKD91709.1"/>
    <property type="molecule type" value="Genomic_DNA"/>
</dbReference>
<evidence type="ECO:0000313" key="5">
    <source>
        <dbReference type="Proteomes" id="UP000283387"/>
    </source>
</evidence>
<evidence type="ECO:0000313" key="4">
    <source>
        <dbReference type="EMBL" id="RKD91709.1"/>
    </source>
</evidence>
<dbReference type="Proteomes" id="UP000283387">
    <property type="component" value="Unassembled WGS sequence"/>
</dbReference>
<evidence type="ECO:0000256" key="1">
    <source>
        <dbReference type="ARBA" id="ARBA00022729"/>
    </source>
</evidence>